<dbReference type="Proteomes" id="UP000637788">
    <property type="component" value="Unassembled WGS sequence"/>
</dbReference>
<organism evidence="2 3">
    <name type="scientific">Streptomyces flaveus</name>
    <dbReference type="NCBI Taxonomy" id="66370"/>
    <lineage>
        <taxon>Bacteria</taxon>
        <taxon>Bacillati</taxon>
        <taxon>Actinomycetota</taxon>
        <taxon>Actinomycetes</taxon>
        <taxon>Kitasatosporales</taxon>
        <taxon>Streptomycetaceae</taxon>
        <taxon>Streptomyces</taxon>
        <taxon>Streptomyces aurantiacus group</taxon>
    </lineage>
</organism>
<reference evidence="2" key="1">
    <citation type="journal article" date="2014" name="Int. J. Syst. Evol. Microbiol.">
        <title>Complete genome sequence of Corynebacterium casei LMG S-19264T (=DSM 44701T), isolated from a smear-ripened cheese.</title>
        <authorList>
            <consortium name="US DOE Joint Genome Institute (JGI-PGF)"/>
            <person name="Walter F."/>
            <person name="Albersmeier A."/>
            <person name="Kalinowski J."/>
            <person name="Ruckert C."/>
        </authorList>
    </citation>
    <scope>NUCLEOTIDE SEQUENCE</scope>
    <source>
        <strain evidence="2">JCM 3035</strain>
    </source>
</reference>
<proteinExistence type="predicted"/>
<dbReference type="AlphaFoldDB" id="A0A917QF47"/>
<evidence type="ECO:0000256" key="1">
    <source>
        <dbReference type="SAM" id="Phobius"/>
    </source>
</evidence>
<evidence type="ECO:0000313" key="2">
    <source>
        <dbReference type="EMBL" id="GGK47845.1"/>
    </source>
</evidence>
<protein>
    <recommendedName>
        <fullName evidence="4">DUF3592 domain-containing protein</fullName>
    </recommendedName>
</protein>
<reference evidence="2" key="2">
    <citation type="submission" date="2020-09" db="EMBL/GenBank/DDBJ databases">
        <authorList>
            <person name="Sun Q."/>
            <person name="Ohkuma M."/>
        </authorList>
    </citation>
    <scope>NUCLEOTIDE SEQUENCE</scope>
    <source>
        <strain evidence="2">JCM 3035</strain>
    </source>
</reference>
<comment type="caution">
    <text evidence="2">The sequence shown here is derived from an EMBL/GenBank/DDBJ whole genome shotgun (WGS) entry which is preliminary data.</text>
</comment>
<gene>
    <name evidence="2" type="ORF">GCM10010094_04950</name>
</gene>
<keyword evidence="1" id="KW-1133">Transmembrane helix</keyword>
<keyword evidence="1" id="KW-0472">Membrane</keyword>
<evidence type="ECO:0000313" key="3">
    <source>
        <dbReference type="Proteomes" id="UP000637788"/>
    </source>
</evidence>
<feature type="transmembrane region" description="Helical" evidence="1">
    <location>
        <begin position="6"/>
        <end position="25"/>
    </location>
</feature>
<sequence length="172" mass="18483">MIDLLFYLVPSLILAVVLFGAYSVVRRSLQIRSAWKSGLTAEGRCLRMFTTTHGGSGDSSVSTTLHHVYEFTARDGRTVRFEEEDGPATNLEGDFVTVYYAEGRDVVATAKAPSRARLATSTGASLVFLGVAAVFCVGFMVTHNQMSDEFGFDGDTGGTSDTFVVDGVTMTP</sequence>
<keyword evidence="1" id="KW-0812">Transmembrane</keyword>
<accession>A0A917QF47</accession>
<name>A0A917QF47_9ACTN</name>
<keyword evidence="3" id="KW-1185">Reference proteome</keyword>
<evidence type="ECO:0008006" key="4">
    <source>
        <dbReference type="Google" id="ProtNLM"/>
    </source>
</evidence>
<dbReference type="EMBL" id="BMPQ01000001">
    <property type="protein sequence ID" value="GGK47845.1"/>
    <property type="molecule type" value="Genomic_DNA"/>
</dbReference>
<feature type="transmembrane region" description="Helical" evidence="1">
    <location>
        <begin position="118"/>
        <end position="141"/>
    </location>
</feature>